<dbReference type="Gene3D" id="1.20.120.530">
    <property type="entry name" value="GntR ligand-binding domain-like"/>
    <property type="match status" value="1"/>
</dbReference>
<evidence type="ECO:0000259" key="4">
    <source>
        <dbReference type="PROSITE" id="PS50949"/>
    </source>
</evidence>
<dbReference type="Proteomes" id="UP000830055">
    <property type="component" value="Chromosome"/>
</dbReference>
<dbReference type="RefSeq" id="WP_284153278.1">
    <property type="nucleotide sequence ID" value="NZ_AP025516.1"/>
</dbReference>
<keyword evidence="3" id="KW-0804">Transcription</keyword>
<dbReference type="InterPro" id="IPR000524">
    <property type="entry name" value="Tscrpt_reg_HTH_GntR"/>
</dbReference>
<reference evidence="5 6" key="1">
    <citation type="submission" date="2022-01" db="EMBL/GenBank/DDBJ databases">
        <title>Desulfofustis limnae sp. nov., a novel mesophilic sulfate-reducing bacterium isolated from marsh soil.</title>
        <authorList>
            <person name="Watanabe M."/>
            <person name="Takahashi A."/>
            <person name="Kojima H."/>
            <person name="Fukui M."/>
        </authorList>
    </citation>
    <scope>NUCLEOTIDE SEQUENCE [LARGE SCALE GENOMIC DNA]</scope>
    <source>
        <strain evidence="5 6">PPLL</strain>
    </source>
</reference>
<evidence type="ECO:0000313" key="5">
    <source>
        <dbReference type="EMBL" id="BDD86183.1"/>
    </source>
</evidence>
<keyword evidence="2" id="KW-0238">DNA-binding</keyword>
<dbReference type="Gene3D" id="1.10.10.10">
    <property type="entry name" value="Winged helix-like DNA-binding domain superfamily/Winged helix DNA-binding domain"/>
    <property type="match status" value="1"/>
</dbReference>
<protein>
    <submittedName>
        <fullName evidence="5">GntR family transcriptional regulator</fullName>
    </submittedName>
</protein>
<evidence type="ECO:0000313" key="6">
    <source>
        <dbReference type="Proteomes" id="UP000830055"/>
    </source>
</evidence>
<evidence type="ECO:0000256" key="1">
    <source>
        <dbReference type="ARBA" id="ARBA00023015"/>
    </source>
</evidence>
<organism evidence="5 6">
    <name type="scientific">Desulfofustis limnaeus</name>
    <dbReference type="NCBI Taxonomy" id="2740163"/>
    <lineage>
        <taxon>Bacteria</taxon>
        <taxon>Pseudomonadati</taxon>
        <taxon>Thermodesulfobacteriota</taxon>
        <taxon>Desulfobulbia</taxon>
        <taxon>Desulfobulbales</taxon>
        <taxon>Desulfocapsaceae</taxon>
        <taxon>Desulfofustis</taxon>
    </lineage>
</organism>
<keyword evidence="6" id="KW-1185">Reference proteome</keyword>
<proteinExistence type="predicted"/>
<dbReference type="PANTHER" id="PTHR43537">
    <property type="entry name" value="TRANSCRIPTIONAL REGULATOR, GNTR FAMILY"/>
    <property type="match status" value="1"/>
</dbReference>
<feature type="domain" description="HTH gntR-type" evidence="4">
    <location>
        <begin position="8"/>
        <end position="75"/>
    </location>
</feature>
<dbReference type="SMART" id="SM00345">
    <property type="entry name" value="HTH_GNTR"/>
    <property type="match status" value="1"/>
</dbReference>
<dbReference type="CDD" id="cd07377">
    <property type="entry name" value="WHTH_GntR"/>
    <property type="match status" value="1"/>
</dbReference>
<dbReference type="Pfam" id="PF07729">
    <property type="entry name" value="FCD"/>
    <property type="match status" value="1"/>
</dbReference>
<evidence type="ECO:0000256" key="3">
    <source>
        <dbReference type="ARBA" id="ARBA00023163"/>
    </source>
</evidence>
<dbReference type="SUPFAM" id="SSF46785">
    <property type="entry name" value="Winged helix' DNA-binding domain"/>
    <property type="match status" value="1"/>
</dbReference>
<accession>A0ABM7W5I1</accession>
<evidence type="ECO:0000256" key="2">
    <source>
        <dbReference type="ARBA" id="ARBA00023125"/>
    </source>
</evidence>
<sequence length="211" mass="24395">MTARRKHQSLRDIAYEEIKGMIFSGRLLQGDRIIIDEMARTIELSITPIREALNKLEQEGLIQSSPRSSYRVVTLERSDIEAVYDLRLLIETYALENSGENFALFPVDKFQKLNEKVLASDNYRQFIESDILFHKHIVELCERKMVSRTFDSIYNFVRLLYIPSAQQAGRLEKACAEHEQILDNIRKKDLNGAVHALKTHIANTRAIALDM</sequence>
<dbReference type="Pfam" id="PF00392">
    <property type="entry name" value="GntR"/>
    <property type="match status" value="1"/>
</dbReference>
<dbReference type="PROSITE" id="PS50949">
    <property type="entry name" value="HTH_GNTR"/>
    <property type="match status" value="1"/>
</dbReference>
<dbReference type="InterPro" id="IPR036388">
    <property type="entry name" value="WH-like_DNA-bd_sf"/>
</dbReference>
<dbReference type="SMART" id="SM00895">
    <property type="entry name" value="FCD"/>
    <property type="match status" value="1"/>
</dbReference>
<dbReference type="PANTHER" id="PTHR43537:SF24">
    <property type="entry name" value="GLUCONATE OPERON TRANSCRIPTIONAL REPRESSOR"/>
    <property type="match status" value="1"/>
</dbReference>
<gene>
    <name evidence="5" type="ORF">DPPLL_05480</name>
</gene>
<dbReference type="EMBL" id="AP025516">
    <property type="protein sequence ID" value="BDD86183.1"/>
    <property type="molecule type" value="Genomic_DNA"/>
</dbReference>
<dbReference type="InterPro" id="IPR011711">
    <property type="entry name" value="GntR_C"/>
</dbReference>
<dbReference type="SUPFAM" id="SSF48008">
    <property type="entry name" value="GntR ligand-binding domain-like"/>
    <property type="match status" value="1"/>
</dbReference>
<keyword evidence="1" id="KW-0805">Transcription regulation</keyword>
<dbReference type="InterPro" id="IPR008920">
    <property type="entry name" value="TF_FadR/GntR_C"/>
</dbReference>
<name>A0ABM7W5I1_9BACT</name>
<dbReference type="InterPro" id="IPR036390">
    <property type="entry name" value="WH_DNA-bd_sf"/>
</dbReference>